<sequence length="740" mass="80008">MSSRVLCVIQARMGSSRLPGKVLMPLAGRSVLAWVVSRAMECIELDDVIVATSIDSGDDQIVQESGNLGVSCFRGSADDVLGRFIAAVRWAGGADYVVRVTADCPLVSHEAMGSLVRETLRSKSAYGHNLYNTGMYLHVRGLPIGLGSEAASFDALCRVDEVANLQNYHREHVTRLLEEDPESFPFIFAPVPDQWFRPDYRLTLDNPRDYQILQAVAEEFGSSEIASTGEILRFLDTNTELLSLNAGIEATTILTRYRIGDKSGFIEQIETLPRLWYRQTPKTLPSQRMVSLHAVTMDSTQTMQTLQPLKKVQAGLVEHNKPWITPEDMLAVNEPMRSSWMARGAVTLAVESILAESLTESLAESLVGSLAERQSKKLSNRDFRVLCTSSGTASLHLALEAIRIMSAGNRKEVIIPSYGCSALYNAIVMAGLQPVVCDIARDSLCMSVESLGQCLSLETLAVIAVHTFGAAAPVADIRALMDADGSSPGFDRPWIIEDCAMALGTEVYDGCGKTVKAGSLGDVSIFSFHATKPVAGGGGGAVASSFSDFMDTASDLLDYDMPAALNRRFNHLPNDLELAPALSHLKRLDRILRARRIFSDIYREIIPGGRGVGIQSEGAGISSFGRFVILASRGLAKRILHGLNERGIGAINPMVESELIHSMAVAYGAMKPKVVAGGCPHSLWASRGGVSLPVSPGLGLSAVKTAASALKSVFAELKLSEKREVAESDRNIFEEGQWDE</sequence>
<evidence type="ECO:0000256" key="1">
    <source>
        <dbReference type="RuleBase" id="RU004508"/>
    </source>
</evidence>
<dbReference type="InterPro" id="IPR000653">
    <property type="entry name" value="DegT/StrS_aminotransferase"/>
</dbReference>
<dbReference type="Proteomes" id="UP000233256">
    <property type="component" value="Unassembled WGS sequence"/>
</dbReference>
<dbReference type="InterPro" id="IPR015424">
    <property type="entry name" value="PyrdxlP-dep_Trfase"/>
</dbReference>
<dbReference type="InterPro" id="IPR029044">
    <property type="entry name" value="Nucleotide-diphossugar_trans"/>
</dbReference>
<proteinExistence type="inferred from homology"/>
<dbReference type="SUPFAM" id="SSF53448">
    <property type="entry name" value="Nucleotide-diphospho-sugar transferases"/>
    <property type="match status" value="1"/>
</dbReference>
<dbReference type="InterPro" id="IPR003329">
    <property type="entry name" value="Cytidylyl_trans"/>
</dbReference>
<organism evidence="2 3">
    <name type="scientific">Candidatus Wallbacteria bacterium HGW-Wallbacteria-1</name>
    <dbReference type="NCBI Taxonomy" id="2013854"/>
    <lineage>
        <taxon>Bacteria</taxon>
        <taxon>Candidatus Walliibacteriota</taxon>
    </lineage>
</organism>
<dbReference type="Gene3D" id="3.90.1150.10">
    <property type="entry name" value="Aspartate Aminotransferase, domain 1"/>
    <property type="match status" value="1"/>
</dbReference>
<dbReference type="AlphaFoldDB" id="A0A2N1PKW2"/>
<dbReference type="InterPro" id="IPR015422">
    <property type="entry name" value="PyrdxlP-dep_Trfase_small"/>
</dbReference>
<dbReference type="PANTHER" id="PTHR30244:SF34">
    <property type="entry name" value="DTDP-4-AMINO-4,6-DIDEOXYGALACTOSE TRANSAMINASE"/>
    <property type="match status" value="1"/>
</dbReference>
<comment type="caution">
    <text evidence="2">The sequence shown here is derived from an EMBL/GenBank/DDBJ whole genome shotgun (WGS) entry which is preliminary data.</text>
</comment>
<name>A0A2N1PKW2_9BACT</name>
<dbReference type="Pfam" id="PF01041">
    <property type="entry name" value="DegT_DnrJ_EryC1"/>
    <property type="match status" value="1"/>
</dbReference>
<dbReference type="InterPro" id="IPR015421">
    <property type="entry name" value="PyrdxlP-dep_Trfase_major"/>
</dbReference>
<dbReference type="GO" id="GO:0008483">
    <property type="term" value="F:transaminase activity"/>
    <property type="evidence" value="ECO:0007669"/>
    <property type="project" value="TreeGrafter"/>
</dbReference>
<comment type="similarity">
    <text evidence="1">Belongs to the DegT/DnrJ/EryC1 family.</text>
</comment>
<dbReference type="Gene3D" id="3.40.640.10">
    <property type="entry name" value="Type I PLP-dependent aspartate aminotransferase-like (Major domain)"/>
    <property type="match status" value="1"/>
</dbReference>
<dbReference type="Gene3D" id="3.90.550.10">
    <property type="entry name" value="Spore Coat Polysaccharide Biosynthesis Protein SpsA, Chain A"/>
    <property type="match status" value="1"/>
</dbReference>
<protein>
    <submittedName>
        <fullName evidence="2">Uncharacterized protein</fullName>
    </submittedName>
</protein>
<evidence type="ECO:0000313" key="2">
    <source>
        <dbReference type="EMBL" id="PKK88971.1"/>
    </source>
</evidence>
<dbReference type="EMBL" id="PGXC01000029">
    <property type="protein sequence ID" value="PKK88971.1"/>
    <property type="molecule type" value="Genomic_DNA"/>
</dbReference>
<gene>
    <name evidence="2" type="ORF">CVV64_16510</name>
</gene>
<dbReference type="CDD" id="cd02518">
    <property type="entry name" value="GT2_SpsF"/>
    <property type="match status" value="1"/>
</dbReference>
<dbReference type="Pfam" id="PF02348">
    <property type="entry name" value="CTP_transf_3"/>
    <property type="match status" value="1"/>
</dbReference>
<reference evidence="2 3" key="1">
    <citation type="journal article" date="2017" name="ISME J.">
        <title>Potential for microbial H2 and metal transformations associated with novel bacteria and archaea in deep terrestrial subsurface sediments.</title>
        <authorList>
            <person name="Hernsdorf A.W."/>
            <person name="Amano Y."/>
            <person name="Miyakawa K."/>
            <person name="Ise K."/>
            <person name="Suzuki Y."/>
            <person name="Anantharaman K."/>
            <person name="Probst A."/>
            <person name="Burstein D."/>
            <person name="Thomas B.C."/>
            <person name="Banfield J.F."/>
        </authorList>
    </citation>
    <scope>NUCLEOTIDE SEQUENCE [LARGE SCALE GENOMIC DNA]</scope>
    <source>
        <strain evidence="2">HGW-Wallbacteria-1</strain>
    </source>
</reference>
<keyword evidence="1" id="KW-0663">Pyridoxal phosphate</keyword>
<dbReference type="SUPFAM" id="SSF53383">
    <property type="entry name" value="PLP-dependent transferases"/>
    <property type="match status" value="1"/>
</dbReference>
<dbReference type="PANTHER" id="PTHR30244">
    <property type="entry name" value="TRANSAMINASE"/>
    <property type="match status" value="1"/>
</dbReference>
<dbReference type="GO" id="GO:0000271">
    <property type="term" value="P:polysaccharide biosynthetic process"/>
    <property type="evidence" value="ECO:0007669"/>
    <property type="project" value="TreeGrafter"/>
</dbReference>
<evidence type="ECO:0000313" key="3">
    <source>
        <dbReference type="Proteomes" id="UP000233256"/>
    </source>
</evidence>
<dbReference type="GO" id="GO:0030170">
    <property type="term" value="F:pyridoxal phosphate binding"/>
    <property type="evidence" value="ECO:0007669"/>
    <property type="project" value="TreeGrafter"/>
</dbReference>
<accession>A0A2N1PKW2</accession>